<protein>
    <submittedName>
        <fullName evidence="1">Uncharacterized protein</fullName>
    </submittedName>
</protein>
<reference evidence="1" key="2">
    <citation type="submission" date="2003-12" db="EMBL/GenBank/DDBJ databases">
        <title>Monterey Bay Coastal Ocean Microbial Observatory environmental clone sequencing.</title>
        <authorList>
            <person name="DeLong E.F."/>
        </authorList>
    </citation>
    <scope>NUCLEOTIDE SEQUENCE</scope>
</reference>
<name>Q6SFZ7_9BACT</name>
<sequence length="69" mass="7940">MHTADFTQHSIINLVSRVVFTKNLTGRRQPITIELVRKAISCYKTAAQKDVSNCEFFQYIPNGNLERII</sequence>
<dbReference type="EMBL" id="AY458645">
    <property type="protein sequence ID" value="AAR38065.1"/>
    <property type="molecule type" value="Genomic_DNA"/>
</dbReference>
<organism evidence="1">
    <name type="scientific">uncultured marine bacterium 577</name>
    <dbReference type="NCBI Taxonomy" id="257398"/>
    <lineage>
        <taxon>Bacteria</taxon>
        <taxon>environmental samples</taxon>
    </lineage>
</organism>
<evidence type="ECO:0000313" key="1">
    <source>
        <dbReference type="EMBL" id="AAR38065.1"/>
    </source>
</evidence>
<dbReference type="AlphaFoldDB" id="Q6SFZ7"/>
<gene>
    <name evidence="1" type="ORF">MBMO_EBAC080-L12H07.14</name>
</gene>
<reference evidence="1" key="1">
    <citation type="submission" date="2003-11" db="EMBL/GenBank/DDBJ databases">
        <authorList>
            <person name="Heidelberg J.F."/>
            <person name="Eisen J.A."/>
            <person name="Nelson W.C."/>
            <person name="DeLong E.F."/>
        </authorList>
    </citation>
    <scope>NUCLEOTIDE SEQUENCE</scope>
</reference>
<accession>Q6SFZ7</accession>
<proteinExistence type="predicted"/>